<dbReference type="EMBL" id="QGGQ01000001">
    <property type="protein sequence ID" value="PWK25362.1"/>
    <property type="molecule type" value="Genomic_DNA"/>
</dbReference>
<keyword evidence="2" id="KW-0472">Membrane</keyword>
<dbReference type="OrthoDB" id="1450227at2"/>
<reference evidence="3 6" key="2">
    <citation type="submission" date="2020-07" db="EMBL/GenBank/DDBJ databases">
        <title>The draft genome sequence of Maribacter polysiphoniae KCTC 22021.</title>
        <authorList>
            <person name="Mu L."/>
        </authorList>
    </citation>
    <scope>NUCLEOTIDE SEQUENCE [LARGE SCALE GENOMIC DNA]</scope>
    <source>
        <strain evidence="3 6">KCTC 22021</strain>
    </source>
</reference>
<dbReference type="Proteomes" id="UP000245667">
    <property type="component" value="Unassembled WGS sequence"/>
</dbReference>
<feature type="region of interest" description="Disordered" evidence="1">
    <location>
        <begin position="240"/>
        <end position="269"/>
    </location>
</feature>
<feature type="transmembrane region" description="Helical" evidence="2">
    <location>
        <begin position="12"/>
        <end position="32"/>
    </location>
</feature>
<feature type="compositionally biased region" description="Gly residues" evidence="1">
    <location>
        <begin position="253"/>
        <end position="262"/>
    </location>
</feature>
<evidence type="ECO:0000313" key="4">
    <source>
        <dbReference type="EMBL" id="PWK25362.1"/>
    </source>
</evidence>
<keyword evidence="6" id="KW-1185">Reference proteome</keyword>
<name>A0A316E753_9FLAO</name>
<accession>A0A316E753</accession>
<dbReference type="AlphaFoldDB" id="A0A316E753"/>
<protein>
    <submittedName>
        <fullName evidence="4">Uncharacterized protein</fullName>
    </submittedName>
</protein>
<comment type="caution">
    <text evidence="4">The sequence shown here is derived from an EMBL/GenBank/DDBJ whole genome shotgun (WGS) entry which is preliminary data.</text>
</comment>
<organism evidence="4 5">
    <name type="scientific">Maribacter polysiphoniae</name>
    <dbReference type="NCBI Taxonomy" id="429344"/>
    <lineage>
        <taxon>Bacteria</taxon>
        <taxon>Pseudomonadati</taxon>
        <taxon>Bacteroidota</taxon>
        <taxon>Flavobacteriia</taxon>
        <taxon>Flavobacteriales</taxon>
        <taxon>Flavobacteriaceae</taxon>
        <taxon>Maribacter</taxon>
    </lineage>
</organism>
<keyword evidence="2" id="KW-0812">Transmembrane</keyword>
<proteinExistence type="predicted"/>
<gene>
    <name evidence="3" type="ORF">HZY62_04855</name>
    <name evidence="4" type="ORF">LX92_00101</name>
</gene>
<evidence type="ECO:0000256" key="2">
    <source>
        <dbReference type="SAM" id="Phobius"/>
    </source>
</evidence>
<dbReference type="PROSITE" id="PS51257">
    <property type="entry name" value="PROKAR_LIPOPROTEIN"/>
    <property type="match status" value="1"/>
</dbReference>
<evidence type="ECO:0000313" key="6">
    <source>
        <dbReference type="Proteomes" id="UP000651837"/>
    </source>
</evidence>
<evidence type="ECO:0000313" key="3">
    <source>
        <dbReference type="EMBL" id="MBD1259907.1"/>
    </source>
</evidence>
<keyword evidence="2" id="KW-1133">Transmembrane helix</keyword>
<reference evidence="4 5" key="1">
    <citation type="submission" date="2018-05" db="EMBL/GenBank/DDBJ databases">
        <title>Genomic Encyclopedia of Archaeal and Bacterial Type Strains, Phase II (KMG-II): from individual species to whole genera.</title>
        <authorList>
            <person name="Goeker M."/>
        </authorList>
    </citation>
    <scope>NUCLEOTIDE SEQUENCE [LARGE SCALE GENOMIC DNA]</scope>
    <source>
        <strain evidence="4 5">DSM 23514</strain>
    </source>
</reference>
<evidence type="ECO:0000256" key="1">
    <source>
        <dbReference type="SAM" id="MobiDB-lite"/>
    </source>
</evidence>
<sequence length="497" mass="55605">MENSIKNQNKYFFTQVLLRITYFLLPVVFLLFGCEKDTNDSLSDNSISFSKDFNSASFKNVIPYVFDVDWQNPQEVISDTIPTPFYEFPVTNSNLDITEIQMRHKERNISIQYKVIAIPNEDVSYDYYMVKFTSFSPYGGKVSFNDLTGFSGRISFYDTDGSSLSKSIYDGGMLVQSIFEKGTNKASFTGKEDVLECTLETIPVFTDWYYDRGSYYEYAYTEIKYESKWVCGSSGGTAPESGGNSQGFINDGTHGGGSGGNSSSGYPEFNDEVIGEDHIHLVDEVNNPCVKDIIDKLQNKDMQRLTIPDIGGLDGTGHLSQGILDLFDKSGNYDLTFKVAEAGKDVNGNPRNASTQPSGDGWSVTLDDDYVGDATQLSIARTIIHESIHAYIGYILKENRTSDMVTDLNLINEKYKNEINNYNLTQHEFISQYVDALANSLAVWDNRFLDSGYYKKLAWAGLESSSVYNTLKNKSEIQTAIRNEATSSNNAEGVKCD</sequence>
<dbReference type="RefSeq" id="WP_109648322.1">
    <property type="nucleotide sequence ID" value="NZ_JACWLN010000002.1"/>
</dbReference>
<evidence type="ECO:0000313" key="5">
    <source>
        <dbReference type="Proteomes" id="UP000245667"/>
    </source>
</evidence>
<dbReference type="EMBL" id="JACWLN010000002">
    <property type="protein sequence ID" value="MBD1259907.1"/>
    <property type="molecule type" value="Genomic_DNA"/>
</dbReference>
<dbReference type="Proteomes" id="UP000651837">
    <property type="component" value="Unassembled WGS sequence"/>
</dbReference>